<name>A0ABS4RDU3_9BACI</name>
<protein>
    <recommendedName>
        <fullName evidence="3">Coat protein YlbD-like</fullName>
    </recommendedName>
</protein>
<dbReference type="Proteomes" id="UP001519293">
    <property type="component" value="Unassembled WGS sequence"/>
</dbReference>
<accession>A0ABS4RDU3</accession>
<evidence type="ECO:0000313" key="1">
    <source>
        <dbReference type="EMBL" id="MBP2240002.1"/>
    </source>
</evidence>
<dbReference type="EMBL" id="JAGIKZ010000002">
    <property type="protein sequence ID" value="MBP2240002.1"/>
    <property type="molecule type" value="Genomic_DNA"/>
</dbReference>
<evidence type="ECO:0008006" key="3">
    <source>
        <dbReference type="Google" id="ProtNLM"/>
    </source>
</evidence>
<keyword evidence="2" id="KW-1185">Reference proteome</keyword>
<dbReference type="RefSeq" id="WP_066393292.1">
    <property type="nucleotide sequence ID" value="NZ_JAGIKZ010000002.1"/>
</dbReference>
<evidence type="ECO:0000313" key="2">
    <source>
        <dbReference type="Proteomes" id="UP001519293"/>
    </source>
</evidence>
<dbReference type="InterPro" id="IPR025953">
    <property type="entry name" value="YlbD_coat"/>
</dbReference>
<comment type="caution">
    <text evidence="1">The sequence shown here is derived from an EMBL/GenBank/DDBJ whole genome shotgun (WGS) entry which is preliminary data.</text>
</comment>
<sequence length="138" mass="15514">MVKKNLHPSVEQFKSFVKANPKIVKEVRSGKNTWQELYEDWYLLGEDDSRWDAYRMESKQEAKTEANAGENKTDWLGTILGAMKKMDPNEMQGYVQNISQALGTVQGVLAQFQGGSGSTVSSKVTETKLSSPFVFNKD</sequence>
<dbReference type="Pfam" id="PF14071">
    <property type="entry name" value="YlbD_coat"/>
    <property type="match status" value="1"/>
</dbReference>
<gene>
    <name evidence="1" type="ORF">J2Z40_000555</name>
</gene>
<proteinExistence type="predicted"/>
<reference evidence="1 2" key="1">
    <citation type="submission" date="2021-03" db="EMBL/GenBank/DDBJ databases">
        <title>Genomic Encyclopedia of Type Strains, Phase IV (KMG-IV): sequencing the most valuable type-strain genomes for metagenomic binning, comparative biology and taxonomic classification.</title>
        <authorList>
            <person name="Goeker M."/>
        </authorList>
    </citation>
    <scope>NUCLEOTIDE SEQUENCE [LARGE SCALE GENOMIC DNA]</scope>
    <source>
        <strain evidence="1 2">DSM 26675</strain>
    </source>
</reference>
<organism evidence="1 2">
    <name type="scientific">Cytobacillus eiseniae</name>
    <dbReference type="NCBI Taxonomy" id="762947"/>
    <lineage>
        <taxon>Bacteria</taxon>
        <taxon>Bacillati</taxon>
        <taxon>Bacillota</taxon>
        <taxon>Bacilli</taxon>
        <taxon>Bacillales</taxon>
        <taxon>Bacillaceae</taxon>
        <taxon>Cytobacillus</taxon>
    </lineage>
</organism>